<dbReference type="PIRSF" id="PIRSF029755">
    <property type="entry name" value="UCP029755"/>
    <property type="match status" value="1"/>
</dbReference>
<evidence type="ECO:0000256" key="3">
    <source>
        <dbReference type="HAMAP-Rule" id="MF_01830"/>
    </source>
</evidence>
<keyword evidence="2 3" id="KW-0456">Lyase</keyword>
<dbReference type="Pfam" id="PF07286">
    <property type="entry name" value="D-Glu_cyclase"/>
    <property type="match status" value="1"/>
</dbReference>
<dbReference type="PATRIC" id="fig|1235279.3.peg.1074"/>
<comment type="similarity">
    <text evidence="1 3">Belongs to the D-glutamate cyclase family.</text>
</comment>
<dbReference type="PANTHER" id="PTHR32022">
    <property type="entry name" value="D-GLUTAMATE CYCLASE, MITOCHONDRIAL"/>
    <property type="match status" value="1"/>
</dbReference>
<organism evidence="4 5">
    <name type="scientific">Bhargavaea cecembensis DSE10</name>
    <dbReference type="NCBI Taxonomy" id="1235279"/>
    <lineage>
        <taxon>Bacteria</taxon>
        <taxon>Bacillati</taxon>
        <taxon>Bacillota</taxon>
        <taxon>Bacilli</taxon>
        <taxon>Bacillales</taxon>
        <taxon>Caryophanaceae</taxon>
        <taxon>Bhargavaea</taxon>
    </lineage>
</organism>
<gene>
    <name evidence="4" type="ORF">C772_01074</name>
</gene>
<name>M7NEF5_9BACL</name>
<dbReference type="STRING" id="1235279.C772_01074"/>
<protein>
    <recommendedName>
        <fullName evidence="3">Putative hydro-lyase C772_01074</fullName>
        <ecNumber evidence="3">4.2.1.-</ecNumber>
    </recommendedName>
</protein>
<dbReference type="AlphaFoldDB" id="M7NEF5"/>
<evidence type="ECO:0000256" key="1">
    <source>
        <dbReference type="ARBA" id="ARBA00007896"/>
    </source>
</evidence>
<sequence length="260" mass="28318">MRNLTPEQFREQVRSGAYTGPTAGVCDGFVQANLAILPKEDAFEFLLFCQRNPKSCPLIDVTDIGSAVPAASAPGADLRTDVPKYRVYRNGELADEPTDLNEYWTEDMVAFLIGCSFTFEEALIRNGIPMRHHEEGVNVPMYRTSVDTVPAGKFSGPMVVSMRPMGSGDVVRAVQVTSRFPSVHGAPVHIGNPEEIGIRNLTKPDFGDAVTVREGETPVFWACGVTPQSVAMHAKPSLMITHAPGHMFVTDLKSEQLGVI</sequence>
<dbReference type="NCBIfam" id="NF003969">
    <property type="entry name" value="PRK05463.1"/>
    <property type="match status" value="1"/>
</dbReference>
<evidence type="ECO:0000313" key="4">
    <source>
        <dbReference type="EMBL" id="EMR06938.1"/>
    </source>
</evidence>
<dbReference type="PANTHER" id="PTHR32022:SF10">
    <property type="entry name" value="D-GLUTAMATE CYCLASE, MITOCHONDRIAL"/>
    <property type="match status" value="1"/>
</dbReference>
<dbReference type="RefSeq" id="WP_008298019.1">
    <property type="nucleotide sequence ID" value="NZ_AOFT01000004.1"/>
</dbReference>
<dbReference type="eggNOG" id="COG4336">
    <property type="taxonomic scope" value="Bacteria"/>
</dbReference>
<dbReference type="HAMAP" id="MF_01830">
    <property type="entry name" value="Hydro_lyase"/>
    <property type="match status" value="1"/>
</dbReference>
<dbReference type="Proteomes" id="UP000011919">
    <property type="component" value="Unassembled WGS sequence"/>
</dbReference>
<reference evidence="4 5" key="1">
    <citation type="journal article" date="2013" name="Genome Announc.">
        <title>Draft Genome Sequence of Bhargavaea cecembensis Strain DSE10T, Isolated from a Deep-Sea Sediment Sample Collected at a Depth of 5,904 m from the Chagos-Laccadive Ridge System in the Indian Ocean.</title>
        <authorList>
            <person name="Shivaji S."/>
            <person name="Ara S."/>
            <person name="Begum Z."/>
            <person name="Ruth M."/>
            <person name="Singh A."/>
            <person name="Kumar Pinnaka A."/>
        </authorList>
    </citation>
    <scope>NUCLEOTIDE SEQUENCE [LARGE SCALE GENOMIC DNA]</scope>
    <source>
        <strain evidence="4 5">DSE10</strain>
    </source>
</reference>
<dbReference type="SUPFAM" id="SSF160920">
    <property type="entry name" value="PSTPO5379-like"/>
    <property type="match status" value="1"/>
</dbReference>
<comment type="caution">
    <text evidence="4">The sequence shown here is derived from an EMBL/GenBank/DDBJ whole genome shotgun (WGS) entry which is preliminary data.</text>
</comment>
<evidence type="ECO:0000313" key="5">
    <source>
        <dbReference type="Proteomes" id="UP000011919"/>
    </source>
</evidence>
<dbReference type="OrthoDB" id="149585at2"/>
<dbReference type="EMBL" id="AOFT01000004">
    <property type="protein sequence ID" value="EMR06938.1"/>
    <property type="molecule type" value="Genomic_DNA"/>
</dbReference>
<dbReference type="InterPro" id="IPR038021">
    <property type="entry name" value="Putative_hydro-lyase"/>
</dbReference>
<dbReference type="InterPro" id="IPR009906">
    <property type="entry name" value="D-Glu_cyclase"/>
</dbReference>
<dbReference type="Gene3D" id="3.30.2040.10">
    <property type="entry name" value="PSTPO5379-like domain"/>
    <property type="match status" value="1"/>
</dbReference>
<dbReference type="InterPro" id="IPR016938">
    <property type="entry name" value="UPF0317"/>
</dbReference>
<accession>M7NEF5</accession>
<dbReference type="GO" id="GO:0016829">
    <property type="term" value="F:lyase activity"/>
    <property type="evidence" value="ECO:0007669"/>
    <property type="project" value="UniProtKB-KW"/>
</dbReference>
<dbReference type="FunFam" id="3.30.2040.10:FF:000001">
    <property type="entry name" value="D-glutamate cyclase, mitochondrial"/>
    <property type="match status" value="1"/>
</dbReference>
<keyword evidence="5" id="KW-1185">Reference proteome</keyword>
<dbReference type="EC" id="4.2.1.-" evidence="3"/>
<dbReference type="Gene3D" id="3.40.1640.10">
    <property type="entry name" value="PSTPO5379-like"/>
    <property type="match status" value="1"/>
</dbReference>
<proteinExistence type="inferred from homology"/>
<evidence type="ECO:0000256" key="2">
    <source>
        <dbReference type="ARBA" id="ARBA00023239"/>
    </source>
</evidence>